<reference evidence="1 2" key="1">
    <citation type="submission" date="2024-06" db="EMBL/GenBank/DDBJ databases">
        <title>Chitinophaga defluvii sp. nov., isolated from municipal sewage.</title>
        <authorList>
            <person name="Zhang L."/>
        </authorList>
    </citation>
    <scope>NUCLEOTIDE SEQUENCE [LARGE SCALE GENOMIC DNA]</scope>
    <source>
        <strain evidence="1 2">H8</strain>
    </source>
</reference>
<accession>A0ABV2T173</accession>
<keyword evidence="2" id="KW-1185">Reference proteome</keyword>
<dbReference type="RefSeq" id="WP_354659404.1">
    <property type="nucleotide sequence ID" value="NZ_JBEXAC010000001.1"/>
</dbReference>
<evidence type="ECO:0008006" key="3">
    <source>
        <dbReference type="Google" id="ProtNLM"/>
    </source>
</evidence>
<dbReference type="EMBL" id="JBEXAC010000001">
    <property type="protein sequence ID" value="MET6996763.1"/>
    <property type="molecule type" value="Genomic_DNA"/>
</dbReference>
<protein>
    <recommendedName>
        <fullName evidence="3">Lipoprotein</fullName>
    </recommendedName>
</protein>
<proteinExistence type="predicted"/>
<evidence type="ECO:0000313" key="1">
    <source>
        <dbReference type="EMBL" id="MET6996763.1"/>
    </source>
</evidence>
<organism evidence="1 2">
    <name type="scientific">Chitinophaga defluvii</name>
    <dbReference type="NCBI Taxonomy" id="3163343"/>
    <lineage>
        <taxon>Bacteria</taxon>
        <taxon>Pseudomonadati</taxon>
        <taxon>Bacteroidota</taxon>
        <taxon>Chitinophagia</taxon>
        <taxon>Chitinophagales</taxon>
        <taxon>Chitinophagaceae</taxon>
        <taxon>Chitinophaga</taxon>
    </lineage>
</organism>
<evidence type="ECO:0000313" key="2">
    <source>
        <dbReference type="Proteomes" id="UP001549749"/>
    </source>
</evidence>
<sequence>MKVLYYPALFLIITSCHPFDNQEWMNPAGVGKLEMDEIKDTVINSLDTVLYNNLLLHLVGNKPSGKWPVKTTYPLPGAIFPFKRVVAYYGNFYSSRMGVLGELPPEQMLQQLCNEVKKWQVADTTLPVIPALHYIAVTAQSTPGTSKKYRLQMPASEIEKVLQLSQKIDALVFLDIQVGLGSLQEEIPALEKYLRLPNVHLGIDPEYAMKNRQVPCTTIGTFDAADINYATSYLADLVQQYHLPPKILIVHRFTQAMVTNYRNILIRPEVQIVINMDGFGSQAKKIDTYKSWIAGQPVQFTGFKLFYKNDKANGEHLMEPAEVLQLYPSPVYIQYQ</sequence>
<comment type="caution">
    <text evidence="1">The sequence shown here is derived from an EMBL/GenBank/DDBJ whole genome shotgun (WGS) entry which is preliminary data.</text>
</comment>
<gene>
    <name evidence="1" type="ORF">ABR189_05270</name>
</gene>
<dbReference type="PROSITE" id="PS51257">
    <property type="entry name" value="PROKAR_LIPOPROTEIN"/>
    <property type="match status" value="1"/>
</dbReference>
<name>A0ABV2T173_9BACT</name>
<dbReference type="Proteomes" id="UP001549749">
    <property type="component" value="Unassembled WGS sequence"/>
</dbReference>